<dbReference type="SUPFAM" id="SSF51445">
    <property type="entry name" value="(Trans)glycosidases"/>
    <property type="match status" value="1"/>
</dbReference>
<feature type="chain" id="PRO_5043560059" evidence="3">
    <location>
        <begin position="27"/>
        <end position="831"/>
    </location>
</feature>
<evidence type="ECO:0000256" key="2">
    <source>
        <dbReference type="RuleBase" id="RU003679"/>
    </source>
</evidence>
<dbReference type="InterPro" id="IPR017853">
    <property type="entry name" value="GH"/>
</dbReference>
<comment type="similarity">
    <text evidence="1 2">Belongs to the glycosyl hydrolase 35 family.</text>
</comment>
<dbReference type="Gene3D" id="2.102.20.10">
    <property type="entry name" value="Beta-galactosidase, domain 2"/>
    <property type="match status" value="1"/>
</dbReference>
<dbReference type="EMBL" id="CP121196">
    <property type="protein sequence ID" value="XBH18722.1"/>
    <property type="molecule type" value="Genomic_DNA"/>
</dbReference>
<evidence type="ECO:0000313" key="5">
    <source>
        <dbReference type="EMBL" id="XBH18722.1"/>
    </source>
</evidence>
<dbReference type="PANTHER" id="PTHR23421">
    <property type="entry name" value="BETA-GALACTOSIDASE RELATED"/>
    <property type="match status" value="1"/>
</dbReference>
<protein>
    <submittedName>
        <fullName evidence="5">Beta-galactosidase</fullName>
        <ecNumber evidence="5">3.2.1.23</ecNumber>
    </submittedName>
</protein>
<name>A0AAU7DNS6_9BACT</name>
<dbReference type="EC" id="3.2.1.23" evidence="5"/>
<dbReference type="InterPro" id="IPR031330">
    <property type="entry name" value="Gly_Hdrlase_35_cat"/>
</dbReference>
<evidence type="ECO:0000259" key="4">
    <source>
        <dbReference type="Pfam" id="PF01301"/>
    </source>
</evidence>
<dbReference type="Pfam" id="PF01301">
    <property type="entry name" value="Glyco_hydro_35"/>
    <property type="match status" value="1"/>
</dbReference>
<organism evidence="5">
    <name type="scientific">Telmatobacter sp. DSM 110680</name>
    <dbReference type="NCBI Taxonomy" id="3036704"/>
    <lineage>
        <taxon>Bacteria</taxon>
        <taxon>Pseudomonadati</taxon>
        <taxon>Acidobacteriota</taxon>
        <taxon>Terriglobia</taxon>
        <taxon>Terriglobales</taxon>
        <taxon>Acidobacteriaceae</taxon>
        <taxon>Telmatobacter</taxon>
    </lineage>
</organism>
<dbReference type="Gene3D" id="3.20.20.80">
    <property type="entry name" value="Glycosidases"/>
    <property type="match status" value="1"/>
</dbReference>
<keyword evidence="5" id="KW-0378">Hydrolase</keyword>
<proteinExistence type="inferred from homology"/>
<dbReference type="AlphaFoldDB" id="A0AAU7DNS6"/>
<evidence type="ECO:0000256" key="3">
    <source>
        <dbReference type="SAM" id="SignalP"/>
    </source>
</evidence>
<dbReference type="PRINTS" id="PR00742">
    <property type="entry name" value="GLHYDRLASE35"/>
</dbReference>
<gene>
    <name evidence="5" type="ORF">P8935_05265</name>
</gene>
<accession>A0AAU7DNS6</accession>
<keyword evidence="5" id="KW-0326">Glycosidase</keyword>
<evidence type="ECO:0000256" key="1">
    <source>
        <dbReference type="ARBA" id="ARBA00009809"/>
    </source>
</evidence>
<dbReference type="InterPro" id="IPR001944">
    <property type="entry name" value="Glycoside_Hdrlase_35"/>
</dbReference>
<sequence length="831" mass="92104">MRLRGSQLAAYVVPFLLLAVPLDGRASGAAADSITIDARTASQVPHPSSYHGGTLSSSSGHTIGINSMYLTMDKRPWLPVMGEFHYSRVPEDEWEEELLKMKSAGVQIISTYVIWIHHEEIEGEFDWSGRKDLKRFVELCGKHGLYVIVRIGPWTHGEVRNGGFPDWLLKKSPTRSNDPTYMASVATFYAQIGAQLKGLLWKDDGPVIGIQLENEYAARGPLQGEHHILALKKLAINNGLDVPLYTVTGWDNAVVPHGEVLSVFGGYPDAPWDASVTDLPPNDVYMFRFQGRVAGYMETAAGSRKSAQSDTPFLTAELGGGVQDTYHRRPVIESDDVAAIVPVMLGSGANLYGYYMFQGGQNPDGHLTSLQESQATGYPTDVPAKSYDFQAPLGQFGQERTSFRKLKVFHYFLNDFGSELAQMSVHAPVKTPQSPADFSVVRASVRSDGQQGFLFVNNYVRGAATPVRSNTQFQILLPRSELRIPEKPIDILSGAYFIWPFNLKLGDSTLKYSTAQLFTRITTDDVDTYFFEEIPDIPAEFVIKNDPGLTVHANDAIVQRRGEGISISRIATGFDHPIQIRRGEEHGVRLILLSGREAENAWKTSIDGSMHLLETVQDFFTDETSFVLQSEGDARCDFSAFPSIHGDLKLVGGNLDVQGVGETKHYTGSVPEENLKFKIEKLREASEVPHGKLGPPLSWRPQGVAMAPDNAAFKLAAKWKITIPRNLQSSTISNVFLRIAYAGDVARLSVDGDLLDDNFNNGSPWTIGLRRFIPKMGDGPLEVSILPLRRDAPIFFERRFKASFDDKSQIVNLKSATLIPQYKFRMEILAK</sequence>
<dbReference type="InterPro" id="IPR037110">
    <property type="entry name" value="Betagal_dom2_sf"/>
</dbReference>
<reference evidence="5" key="1">
    <citation type="submission" date="2023-03" db="EMBL/GenBank/DDBJ databases">
        <title>Edaphobacter sp.</title>
        <authorList>
            <person name="Huber K.J."/>
            <person name="Papendorf J."/>
            <person name="Pilke C."/>
            <person name="Bunk B."/>
            <person name="Sproeer C."/>
            <person name="Pester M."/>
        </authorList>
    </citation>
    <scope>NUCLEOTIDE SEQUENCE</scope>
    <source>
        <strain evidence="5">DSM 110680</strain>
    </source>
</reference>
<dbReference type="GO" id="GO:0004565">
    <property type="term" value="F:beta-galactosidase activity"/>
    <property type="evidence" value="ECO:0007669"/>
    <property type="project" value="UniProtKB-EC"/>
</dbReference>
<feature type="domain" description="Glycoside hydrolase 35 catalytic" evidence="4">
    <location>
        <begin position="70"/>
        <end position="410"/>
    </location>
</feature>
<dbReference type="RefSeq" id="WP_348263940.1">
    <property type="nucleotide sequence ID" value="NZ_CP121196.1"/>
</dbReference>
<keyword evidence="3" id="KW-0732">Signal</keyword>
<feature type="signal peptide" evidence="3">
    <location>
        <begin position="1"/>
        <end position="26"/>
    </location>
</feature>
<dbReference type="GO" id="GO:0005975">
    <property type="term" value="P:carbohydrate metabolic process"/>
    <property type="evidence" value="ECO:0007669"/>
    <property type="project" value="InterPro"/>
</dbReference>